<keyword evidence="2" id="KW-0969">Cilium</keyword>
<evidence type="ECO:0000313" key="3">
    <source>
        <dbReference type="Proteomes" id="UP000238196"/>
    </source>
</evidence>
<dbReference type="PANTHER" id="PTHR37166">
    <property type="entry name" value="PROTEIN FLAG"/>
    <property type="match status" value="1"/>
</dbReference>
<dbReference type="Proteomes" id="UP000238196">
    <property type="component" value="Unassembled WGS sequence"/>
</dbReference>
<keyword evidence="2" id="KW-0966">Cell projection</keyword>
<dbReference type="Gene3D" id="3.30.160.170">
    <property type="entry name" value="FlaG-like"/>
    <property type="match status" value="1"/>
</dbReference>
<feature type="compositionally biased region" description="Basic and acidic residues" evidence="1">
    <location>
        <begin position="40"/>
        <end position="50"/>
    </location>
</feature>
<evidence type="ECO:0000256" key="1">
    <source>
        <dbReference type="SAM" id="MobiDB-lite"/>
    </source>
</evidence>
<dbReference type="InterPro" id="IPR005186">
    <property type="entry name" value="FlaG"/>
</dbReference>
<keyword evidence="2" id="KW-0282">Flagellum</keyword>
<dbReference type="AlphaFoldDB" id="A0A2S5KUU9"/>
<protein>
    <submittedName>
        <fullName evidence="2">Flagellar biosynthesis protein FlaG</fullName>
    </submittedName>
</protein>
<dbReference type="PANTHER" id="PTHR37166:SF1">
    <property type="entry name" value="PROTEIN FLAG"/>
    <property type="match status" value="1"/>
</dbReference>
<sequence length="143" mass="15198">MLALLQETGMEIDTSKANATSYPSSISVQGSDFKVGTAADAKDSSVDKVADSGTEQQADPSSVSDLSKSVDDINSIIQGQNRSLSFSVDETNGKQPVISVIDTDTGNVIREIPSEEVRKLATRIQELQYDLGQATGVMVDNKV</sequence>
<dbReference type="OrthoDB" id="5741693at2"/>
<dbReference type="Pfam" id="PF03646">
    <property type="entry name" value="FlaG"/>
    <property type="match status" value="1"/>
</dbReference>
<gene>
    <name evidence="2" type="ORF">C4K68_05230</name>
</gene>
<dbReference type="SUPFAM" id="SSF160214">
    <property type="entry name" value="FlaG-like"/>
    <property type="match status" value="1"/>
</dbReference>
<proteinExistence type="predicted"/>
<organism evidence="2 3">
    <name type="scientific">Proteobacteria bacterium 228</name>
    <dbReference type="NCBI Taxonomy" id="2083153"/>
    <lineage>
        <taxon>Bacteria</taxon>
        <taxon>Pseudomonadati</taxon>
        <taxon>Pseudomonadota</taxon>
    </lineage>
</organism>
<dbReference type="EMBL" id="PRLP01000015">
    <property type="protein sequence ID" value="PPC78455.1"/>
    <property type="molecule type" value="Genomic_DNA"/>
</dbReference>
<reference evidence="2 3" key="1">
    <citation type="submission" date="2018-02" db="EMBL/GenBank/DDBJ databases">
        <title>novel marine gammaproteobacteria from coastal saline agro ecosystem.</title>
        <authorList>
            <person name="Krishnan R."/>
            <person name="Ramesh Kumar N."/>
        </authorList>
    </citation>
    <scope>NUCLEOTIDE SEQUENCE [LARGE SCALE GENOMIC DNA]</scope>
    <source>
        <strain evidence="2 3">228</strain>
    </source>
</reference>
<comment type="caution">
    <text evidence="2">The sequence shown here is derived from an EMBL/GenBank/DDBJ whole genome shotgun (WGS) entry which is preliminary data.</text>
</comment>
<evidence type="ECO:0000313" key="2">
    <source>
        <dbReference type="EMBL" id="PPC78455.1"/>
    </source>
</evidence>
<accession>A0A2S5KUU9</accession>
<dbReference type="InterPro" id="IPR035924">
    <property type="entry name" value="FlaG-like_sf"/>
</dbReference>
<name>A0A2S5KUU9_9PROT</name>
<feature type="region of interest" description="Disordered" evidence="1">
    <location>
        <begin position="37"/>
        <end position="67"/>
    </location>
</feature>